<sequence>MALSASSHRRFPCTYAECLQSFDTYEKRSLHKDIEHDYCLRCDIDFANFEAFLKHKIESDEHIVCPFCGVQFESHDGRDAHIRRAHPIDHQIQCPWKNCDRIFKTANTYINHIEKDQC</sequence>
<dbReference type="Proteomes" id="UP001201262">
    <property type="component" value="Unassembled WGS sequence"/>
</dbReference>
<dbReference type="SMART" id="SM00355">
    <property type="entry name" value="ZnF_C2H2"/>
    <property type="match status" value="3"/>
</dbReference>
<reference evidence="2" key="1">
    <citation type="submission" date="2021-12" db="EMBL/GenBank/DDBJ databases">
        <title>Convergent genome expansion in fungi linked to evolution of root-endophyte symbiosis.</title>
        <authorList>
            <consortium name="DOE Joint Genome Institute"/>
            <person name="Ke Y.-H."/>
            <person name="Bonito G."/>
            <person name="Liao H.-L."/>
            <person name="Looney B."/>
            <person name="Rojas-Flechas A."/>
            <person name="Nash J."/>
            <person name="Hameed K."/>
            <person name="Schadt C."/>
            <person name="Martin F."/>
            <person name="Crous P.W."/>
            <person name="Miettinen O."/>
            <person name="Magnuson J.K."/>
            <person name="Labbe J."/>
            <person name="Jacobson D."/>
            <person name="Doktycz M.J."/>
            <person name="Veneault-Fourrey C."/>
            <person name="Kuo A."/>
            <person name="Mondo S."/>
            <person name="Calhoun S."/>
            <person name="Riley R."/>
            <person name="Ohm R."/>
            <person name="LaButti K."/>
            <person name="Andreopoulos B."/>
            <person name="Pangilinan J."/>
            <person name="Nolan M."/>
            <person name="Tritt A."/>
            <person name="Clum A."/>
            <person name="Lipzen A."/>
            <person name="Daum C."/>
            <person name="Barry K."/>
            <person name="Grigoriev I.V."/>
            <person name="Vilgalys R."/>
        </authorList>
    </citation>
    <scope>NUCLEOTIDE SEQUENCE</scope>
    <source>
        <strain evidence="2">PMI_201</strain>
    </source>
</reference>
<dbReference type="InterPro" id="IPR013087">
    <property type="entry name" value="Znf_C2H2_type"/>
</dbReference>
<dbReference type="AlphaFoldDB" id="A0AAD4KRQ6"/>
<accession>A0AAD4KRQ6</accession>
<dbReference type="Gene3D" id="3.30.160.60">
    <property type="entry name" value="Classic Zinc Finger"/>
    <property type="match status" value="1"/>
</dbReference>
<evidence type="ECO:0000259" key="1">
    <source>
        <dbReference type="PROSITE" id="PS00028"/>
    </source>
</evidence>
<keyword evidence="3" id="KW-1185">Reference proteome</keyword>
<dbReference type="Pfam" id="PF24666">
    <property type="entry name" value="zf-C2H2_fungi_2"/>
    <property type="match status" value="1"/>
</dbReference>
<protein>
    <recommendedName>
        <fullName evidence="1">C2H2-type domain-containing protein</fullName>
    </recommendedName>
</protein>
<dbReference type="EMBL" id="JAJTJA010000007">
    <property type="protein sequence ID" value="KAH8696722.1"/>
    <property type="molecule type" value="Genomic_DNA"/>
</dbReference>
<evidence type="ECO:0000313" key="2">
    <source>
        <dbReference type="EMBL" id="KAH8696722.1"/>
    </source>
</evidence>
<proteinExistence type="predicted"/>
<dbReference type="RefSeq" id="XP_046071658.1">
    <property type="nucleotide sequence ID" value="XM_046211387.1"/>
</dbReference>
<organism evidence="2 3">
    <name type="scientific">Talaromyces proteolyticus</name>
    <dbReference type="NCBI Taxonomy" id="1131652"/>
    <lineage>
        <taxon>Eukaryota</taxon>
        <taxon>Fungi</taxon>
        <taxon>Dikarya</taxon>
        <taxon>Ascomycota</taxon>
        <taxon>Pezizomycotina</taxon>
        <taxon>Eurotiomycetes</taxon>
        <taxon>Eurotiomycetidae</taxon>
        <taxon>Eurotiales</taxon>
        <taxon>Trichocomaceae</taxon>
        <taxon>Talaromyces</taxon>
        <taxon>Talaromyces sect. Bacilispori</taxon>
    </lineage>
</organism>
<gene>
    <name evidence="2" type="ORF">BGW36DRAFT_297888</name>
</gene>
<dbReference type="PROSITE" id="PS00028">
    <property type="entry name" value="ZINC_FINGER_C2H2_1"/>
    <property type="match status" value="2"/>
</dbReference>
<name>A0AAD4KRQ6_9EURO</name>
<feature type="domain" description="C2H2-type" evidence="1">
    <location>
        <begin position="65"/>
        <end position="86"/>
    </location>
</feature>
<feature type="domain" description="C2H2-type" evidence="1">
    <location>
        <begin position="13"/>
        <end position="36"/>
    </location>
</feature>
<dbReference type="GeneID" id="70241674"/>
<comment type="caution">
    <text evidence="2">The sequence shown here is derived from an EMBL/GenBank/DDBJ whole genome shotgun (WGS) entry which is preliminary data.</text>
</comment>
<evidence type="ECO:0000313" key="3">
    <source>
        <dbReference type="Proteomes" id="UP001201262"/>
    </source>
</evidence>
<feature type="non-terminal residue" evidence="2">
    <location>
        <position position="1"/>
    </location>
</feature>